<dbReference type="Pfam" id="PF02518">
    <property type="entry name" value="HATPase_c"/>
    <property type="match status" value="1"/>
</dbReference>
<dbReference type="InterPro" id="IPR005467">
    <property type="entry name" value="His_kinase_dom"/>
</dbReference>
<evidence type="ECO:0000256" key="3">
    <source>
        <dbReference type="ARBA" id="ARBA00022553"/>
    </source>
</evidence>
<feature type="transmembrane region" description="Helical" evidence="8">
    <location>
        <begin position="79"/>
        <end position="98"/>
    </location>
</feature>
<dbReference type="InterPro" id="IPR035965">
    <property type="entry name" value="PAS-like_dom_sf"/>
</dbReference>
<feature type="transmembrane region" description="Helical" evidence="8">
    <location>
        <begin position="50"/>
        <end position="67"/>
    </location>
</feature>
<dbReference type="SMART" id="SM00065">
    <property type="entry name" value="GAF"/>
    <property type="match status" value="1"/>
</dbReference>
<feature type="domain" description="Histidine kinase" evidence="9">
    <location>
        <begin position="436"/>
        <end position="628"/>
    </location>
</feature>
<dbReference type="InterPro" id="IPR003661">
    <property type="entry name" value="HisK_dim/P_dom"/>
</dbReference>
<reference evidence="10 11" key="1">
    <citation type="journal article" date="2019" name="Int. J. Syst. Evol. Microbiol.">
        <title>The Global Catalogue of Microorganisms (GCM) 10K type strain sequencing project: providing services to taxonomists for standard genome sequencing and annotation.</title>
        <authorList>
            <consortium name="The Broad Institute Genomics Platform"/>
            <consortium name="The Broad Institute Genome Sequencing Center for Infectious Disease"/>
            <person name="Wu L."/>
            <person name="Ma J."/>
        </authorList>
    </citation>
    <scope>NUCLEOTIDE SEQUENCE [LARGE SCALE GENOMIC DNA]</scope>
    <source>
        <strain evidence="10 11">JCM 16331</strain>
    </source>
</reference>
<dbReference type="CDD" id="cd00082">
    <property type="entry name" value="HisKA"/>
    <property type="match status" value="1"/>
</dbReference>
<dbReference type="InterPro" id="IPR004358">
    <property type="entry name" value="Sig_transdc_His_kin-like_C"/>
</dbReference>
<dbReference type="EC" id="2.7.13.3" evidence="2"/>
<dbReference type="SMART" id="SM00388">
    <property type="entry name" value="HisKA"/>
    <property type="match status" value="1"/>
</dbReference>
<keyword evidence="6" id="KW-0902">Two-component regulatory system</keyword>
<dbReference type="Gene3D" id="3.30.450.20">
    <property type="entry name" value="PAS domain"/>
    <property type="match status" value="1"/>
</dbReference>
<dbReference type="InterPro" id="IPR036890">
    <property type="entry name" value="HATPase_C_sf"/>
</dbReference>
<keyword evidence="3" id="KW-0597">Phosphoprotein</keyword>
<evidence type="ECO:0000256" key="6">
    <source>
        <dbReference type="ARBA" id="ARBA00023012"/>
    </source>
</evidence>
<evidence type="ECO:0000256" key="1">
    <source>
        <dbReference type="ARBA" id="ARBA00000085"/>
    </source>
</evidence>
<dbReference type="Pfam" id="PF13426">
    <property type="entry name" value="PAS_9"/>
    <property type="match status" value="1"/>
</dbReference>
<evidence type="ECO:0000313" key="10">
    <source>
        <dbReference type="EMBL" id="GGN21438.1"/>
    </source>
</evidence>
<dbReference type="SUPFAM" id="SSF47384">
    <property type="entry name" value="Homodimeric domain of signal transducing histidine kinase"/>
    <property type="match status" value="1"/>
</dbReference>
<comment type="caution">
    <text evidence="10">The sequence shown here is derived from an EMBL/GenBank/DDBJ whole genome shotgun (WGS) entry which is preliminary data.</text>
</comment>
<keyword evidence="8" id="KW-0472">Membrane</keyword>
<keyword evidence="4" id="KW-0808">Transferase</keyword>
<keyword evidence="11" id="KW-1185">Reference proteome</keyword>
<dbReference type="InterPro" id="IPR029016">
    <property type="entry name" value="GAF-like_dom_sf"/>
</dbReference>
<evidence type="ECO:0000313" key="11">
    <source>
        <dbReference type="Proteomes" id="UP000608850"/>
    </source>
</evidence>
<dbReference type="EMBL" id="BMOQ01000006">
    <property type="protein sequence ID" value="GGN21438.1"/>
    <property type="molecule type" value="Genomic_DNA"/>
</dbReference>
<dbReference type="Pfam" id="PF00512">
    <property type="entry name" value="HisKA"/>
    <property type="match status" value="1"/>
</dbReference>
<proteinExistence type="predicted"/>
<dbReference type="InterPro" id="IPR050736">
    <property type="entry name" value="Sensor_HK_Regulatory"/>
</dbReference>
<dbReference type="Gene3D" id="1.10.287.130">
    <property type="match status" value="1"/>
</dbReference>
<dbReference type="SUPFAM" id="SSF55781">
    <property type="entry name" value="GAF domain-like"/>
    <property type="match status" value="1"/>
</dbReference>
<dbReference type="PRINTS" id="PR00344">
    <property type="entry name" value="BCTRLSENSOR"/>
</dbReference>
<organism evidence="10 11">
    <name type="scientific">Halarchaeum nitratireducens</name>
    <dbReference type="NCBI Taxonomy" id="489913"/>
    <lineage>
        <taxon>Archaea</taxon>
        <taxon>Methanobacteriati</taxon>
        <taxon>Methanobacteriota</taxon>
        <taxon>Stenosarchaea group</taxon>
        <taxon>Halobacteria</taxon>
        <taxon>Halobacteriales</taxon>
        <taxon>Halobacteriaceae</taxon>
    </lineage>
</organism>
<keyword evidence="8" id="KW-0812">Transmembrane</keyword>
<dbReference type="AlphaFoldDB" id="A0A830GEW8"/>
<comment type="catalytic activity">
    <reaction evidence="1">
        <text>ATP + protein L-histidine = ADP + protein N-phospho-L-histidine.</text>
        <dbReference type="EC" id="2.7.13.3"/>
    </reaction>
</comment>
<evidence type="ECO:0000256" key="8">
    <source>
        <dbReference type="SAM" id="Phobius"/>
    </source>
</evidence>
<protein>
    <recommendedName>
        <fullName evidence="2">histidine kinase</fullName>
        <ecNumber evidence="2">2.7.13.3</ecNumber>
    </recommendedName>
</protein>
<dbReference type="InterPro" id="IPR036097">
    <property type="entry name" value="HisK_dim/P_sf"/>
</dbReference>
<dbReference type="SUPFAM" id="SSF55785">
    <property type="entry name" value="PYP-like sensor domain (PAS domain)"/>
    <property type="match status" value="1"/>
</dbReference>
<evidence type="ECO:0000256" key="7">
    <source>
        <dbReference type="SAM" id="Coils"/>
    </source>
</evidence>
<keyword evidence="7" id="KW-0175">Coiled coil</keyword>
<dbReference type="Gene3D" id="3.30.565.10">
    <property type="entry name" value="Histidine kinase-like ATPase, C-terminal domain"/>
    <property type="match status" value="1"/>
</dbReference>
<accession>A0A830GEW8</accession>
<evidence type="ECO:0000259" key="9">
    <source>
        <dbReference type="PROSITE" id="PS50109"/>
    </source>
</evidence>
<evidence type="ECO:0000256" key="5">
    <source>
        <dbReference type="ARBA" id="ARBA00022777"/>
    </source>
</evidence>
<keyword evidence="8" id="KW-1133">Transmembrane helix</keyword>
<dbReference type="PANTHER" id="PTHR43711:SF1">
    <property type="entry name" value="HISTIDINE KINASE 1"/>
    <property type="match status" value="1"/>
</dbReference>
<dbReference type="CDD" id="cd00130">
    <property type="entry name" value="PAS"/>
    <property type="match status" value="1"/>
</dbReference>
<sequence>MYRSRWKRLSCGGSVLLLGLTFLALAIYDIPADVIDEGVPLYLTLLENSLPIVLNLALVGAGVVLITCRRLSAQSTYVIARWSVLSAVSVSVLLGWVYTLQLLEGVFKPSLLFAHTVTVATLVGLGVGVYDSRRRHHRRQVQVENTKISALFTNTSDCIAEIEFVDRSPIIKSVNPAFERTFGYDEEAVTGESIDELIAPPAARARAAEISQRARAAEQFEESEVFRRTATGELRVFRVQSIPLTAETTVTDGYAVYTDISEEHRYSEQLTLLHETTRDLMGADSTSEVVEMAVDATTEIFRFDFVGVYRYDEAADRLVPESYATDEEALSDPRPIPRGEAVAWTVFETGKSELVRDLEIRSTASDPTSPIGSELLLAIDEWGVLVIGSTATDAFDDADYSLAKILAANVEAALERAEREAQLEEKNERLERFASVISHDLRNPLAVAQGYLDLGRGGDEDAFERVESALDRMEQLLDELSTLARQGEEIGALTTVDLGETARAAWEQVATGDADLRVDGSRELQADRNRLQQLLENLFTNAITHGGADLTVIVTPTDEGFAVEDTGDGIEPAERDRIFDSGYTTDASGSGLGLTIVKEIADAHDWAVSVADGDDGGARFAFDVDGRRD</sequence>
<dbReference type="OrthoDB" id="8127at2157"/>
<gene>
    <name evidence="10" type="ORF">GCM10009021_23390</name>
</gene>
<dbReference type="InterPro" id="IPR003594">
    <property type="entry name" value="HATPase_dom"/>
</dbReference>
<evidence type="ECO:0000256" key="2">
    <source>
        <dbReference type="ARBA" id="ARBA00012438"/>
    </source>
</evidence>
<dbReference type="RefSeq" id="WP_188879171.1">
    <property type="nucleotide sequence ID" value="NZ_BMOQ01000006.1"/>
</dbReference>
<dbReference type="SMART" id="SM00387">
    <property type="entry name" value="HATPase_c"/>
    <property type="match status" value="1"/>
</dbReference>
<keyword evidence="5" id="KW-0418">Kinase</keyword>
<feature type="transmembrane region" description="Helical" evidence="8">
    <location>
        <begin position="110"/>
        <end position="130"/>
    </location>
</feature>
<feature type="coiled-coil region" evidence="7">
    <location>
        <begin position="400"/>
        <end position="429"/>
    </location>
</feature>
<feature type="coiled-coil region" evidence="7">
    <location>
        <begin position="463"/>
        <end position="490"/>
    </location>
</feature>
<dbReference type="Proteomes" id="UP000608850">
    <property type="component" value="Unassembled WGS sequence"/>
</dbReference>
<dbReference type="NCBIfam" id="TIGR00229">
    <property type="entry name" value="sensory_box"/>
    <property type="match status" value="1"/>
</dbReference>
<dbReference type="Gene3D" id="3.30.450.40">
    <property type="match status" value="1"/>
</dbReference>
<dbReference type="InterPro" id="IPR000014">
    <property type="entry name" value="PAS"/>
</dbReference>
<name>A0A830GEW8_9EURY</name>
<dbReference type="Pfam" id="PF13185">
    <property type="entry name" value="GAF_2"/>
    <property type="match status" value="1"/>
</dbReference>
<dbReference type="SUPFAM" id="SSF55874">
    <property type="entry name" value="ATPase domain of HSP90 chaperone/DNA topoisomerase II/histidine kinase"/>
    <property type="match status" value="1"/>
</dbReference>
<dbReference type="InterPro" id="IPR003018">
    <property type="entry name" value="GAF"/>
</dbReference>
<dbReference type="GO" id="GO:0000155">
    <property type="term" value="F:phosphorelay sensor kinase activity"/>
    <property type="evidence" value="ECO:0007669"/>
    <property type="project" value="InterPro"/>
</dbReference>
<dbReference type="PANTHER" id="PTHR43711">
    <property type="entry name" value="TWO-COMPONENT HISTIDINE KINASE"/>
    <property type="match status" value="1"/>
</dbReference>
<dbReference type="PROSITE" id="PS50109">
    <property type="entry name" value="HIS_KIN"/>
    <property type="match status" value="1"/>
</dbReference>
<evidence type="ECO:0000256" key="4">
    <source>
        <dbReference type="ARBA" id="ARBA00022679"/>
    </source>
</evidence>